<dbReference type="GO" id="GO:0016757">
    <property type="term" value="F:glycosyltransferase activity"/>
    <property type="evidence" value="ECO:0007669"/>
    <property type="project" value="UniProtKB-KW"/>
</dbReference>
<gene>
    <name evidence="2" type="ORF">ACFO3M_21530</name>
</gene>
<keyword evidence="3" id="KW-1185">Reference proteome</keyword>
<keyword evidence="2" id="KW-0808">Transferase</keyword>
<organism evidence="2 3">
    <name type="scientific">Geodermatophilus arenarius</name>
    <dbReference type="NCBI Taxonomy" id="1137990"/>
    <lineage>
        <taxon>Bacteria</taxon>
        <taxon>Bacillati</taxon>
        <taxon>Actinomycetota</taxon>
        <taxon>Actinomycetes</taxon>
        <taxon>Geodermatophilales</taxon>
        <taxon>Geodermatophilaceae</taxon>
        <taxon>Geodermatophilus</taxon>
    </lineage>
</organism>
<evidence type="ECO:0000259" key="1">
    <source>
        <dbReference type="Pfam" id="PF13524"/>
    </source>
</evidence>
<comment type="caution">
    <text evidence="2">The sequence shown here is derived from an EMBL/GenBank/DDBJ whole genome shotgun (WGS) entry which is preliminary data.</text>
</comment>
<keyword evidence="2" id="KW-0328">Glycosyltransferase</keyword>
<dbReference type="InterPro" id="IPR055259">
    <property type="entry name" value="YkvP/CgeB_Glyco_trans-like"/>
</dbReference>
<dbReference type="Proteomes" id="UP001596025">
    <property type="component" value="Unassembled WGS sequence"/>
</dbReference>
<dbReference type="EMBL" id="JBHSGR010000033">
    <property type="protein sequence ID" value="MFC4695996.1"/>
    <property type="molecule type" value="Genomic_DNA"/>
</dbReference>
<evidence type="ECO:0000313" key="3">
    <source>
        <dbReference type="Proteomes" id="UP001596025"/>
    </source>
</evidence>
<dbReference type="Pfam" id="PF13524">
    <property type="entry name" value="Glyco_trans_1_2"/>
    <property type="match status" value="1"/>
</dbReference>
<dbReference type="RefSeq" id="WP_387993883.1">
    <property type="nucleotide sequence ID" value="NZ_JBHSGR010000033.1"/>
</dbReference>
<evidence type="ECO:0000313" key="2">
    <source>
        <dbReference type="EMBL" id="MFC4695996.1"/>
    </source>
</evidence>
<protein>
    <submittedName>
        <fullName evidence="2">Glycosyltransferase</fullName>
        <ecNumber evidence="2">2.4.-.-</ecNumber>
    </submittedName>
</protein>
<reference evidence="3" key="1">
    <citation type="journal article" date="2019" name="Int. J. Syst. Evol. Microbiol.">
        <title>The Global Catalogue of Microorganisms (GCM) 10K type strain sequencing project: providing services to taxonomists for standard genome sequencing and annotation.</title>
        <authorList>
            <consortium name="The Broad Institute Genomics Platform"/>
            <consortium name="The Broad Institute Genome Sequencing Center for Infectious Disease"/>
            <person name="Wu L."/>
            <person name="Ma J."/>
        </authorList>
    </citation>
    <scope>NUCLEOTIDE SEQUENCE [LARGE SCALE GENOMIC DNA]</scope>
    <source>
        <strain evidence="3">CCUG 62763</strain>
    </source>
</reference>
<accession>A0ABV9LPB6</accession>
<name>A0ABV9LPB6_9ACTN</name>
<feature type="domain" description="Spore protein YkvP/CgeB glycosyl transferase-like" evidence="1">
    <location>
        <begin position="257"/>
        <end position="339"/>
    </location>
</feature>
<sequence>MRVLLSTTRFAGSLYYRTAEPAEAVQAAGVGVECSTTYGLKTVMAQRPGEDVLSVREVDAEGADVVVLQLPKTRESLDILRLLQAQGVAVVVELDDLFRAVPYGHMAFRTLKTSSINEYVLACAREADLVTVSSAALLEEYAGHGRGAYIPNAVPRRIAELPPAYERDPEVVTVGWTGSVPTHPYDLQVMESGLQQGLDRTAGRSRFVILGQAADARTRLHLPEDPVEVPWKQDVDQYLTTMGELFDVGIAPLRLDRFNECKSWLKVMEYAARGVFALRSPSAEYERLGLGRRAKRPRDWAAGVAAAVDAPDARREKAAQDRAVVLERHLTEHTAERWVAAWRQARDNRTRAQKGLGPRSSLAGVG</sequence>
<proteinExistence type="predicted"/>
<dbReference type="EC" id="2.4.-.-" evidence="2"/>